<organism evidence="12 13">
    <name type="scientific">Virgibacillus dokdonensis</name>
    <dbReference type="NCBI Taxonomy" id="302167"/>
    <lineage>
        <taxon>Bacteria</taxon>
        <taxon>Bacillati</taxon>
        <taxon>Bacillota</taxon>
        <taxon>Bacilli</taxon>
        <taxon>Bacillales</taxon>
        <taxon>Bacillaceae</taxon>
        <taxon>Virgibacillus</taxon>
    </lineage>
</organism>
<sequence>MAFVITSPCSFEKSAECVEVCPVDAIHSGNEMYYIDPDICIDCAACEPVCPVQAIYAEEDVPEKEKEYMNKGSGRPFSNVANGTKQLKF</sequence>
<comment type="function">
    <text evidence="9">Ferredoxins are iron-sulfur proteins that transfer electrons in a wide variety of metabolic reactions.</text>
</comment>
<dbReference type="Proteomes" id="UP000234237">
    <property type="component" value="Chromosome"/>
</dbReference>
<evidence type="ECO:0000256" key="10">
    <source>
        <dbReference type="SAM" id="MobiDB-lite"/>
    </source>
</evidence>
<dbReference type="PROSITE" id="PS00198">
    <property type="entry name" value="4FE4S_FER_1"/>
    <property type="match status" value="1"/>
</dbReference>
<dbReference type="RefSeq" id="WP_077705922.1">
    <property type="nucleotide sequence ID" value="NZ_CP018622.1"/>
</dbReference>
<dbReference type="InterPro" id="IPR017896">
    <property type="entry name" value="4Fe4S_Fe-S-bd"/>
</dbReference>
<keyword evidence="8 9" id="KW-0411">Iron-sulfur</keyword>
<evidence type="ECO:0000256" key="3">
    <source>
        <dbReference type="ARBA" id="ARBA00022448"/>
    </source>
</evidence>
<dbReference type="KEGG" id="vpn:A21D_00391"/>
<feature type="compositionally biased region" description="Polar residues" evidence="10">
    <location>
        <begin position="79"/>
        <end position="89"/>
    </location>
</feature>
<evidence type="ECO:0000313" key="12">
    <source>
        <dbReference type="EMBL" id="AUJ23504.1"/>
    </source>
</evidence>
<feature type="domain" description="4Fe-4S ferredoxin-type" evidence="11">
    <location>
        <begin position="31"/>
        <end position="60"/>
    </location>
</feature>
<keyword evidence="3 9" id="KW-0813">Transport</keyword>
<evidence type="ECO:0000256" key="5">
    <source>
        <dbReference type="ARBA" id="ARBA00022723"/>
    </source>
</evidence>
<dbReference type="PROSITE" id="PS51379">
    <property type="entry name" value="4FE4S_FER_2"/>
    <property type="match status" value="1"/>
</dbReference>
<keyword evidence="5 9" id="KW-0479">Metal-binding</keyword>
<dbReference type="InterPro" id="IPR000813">
    <property type="entry name" value="7Fe_ferredoxin"/>
</dbReference>
<keyword evidence="4 9" id="KW-0004">4Fe-4S</keyword>
<comment type="cofactor">
    <cofactor evidence="1">
        <name>[3Fe-4S] cluster</name>
        <dbReference type="ChEBI" id="CHEBI:21137"/>
    </cofactor>
</comment>
<accession>A0A2K9IVU3</accession>
<evidence type="ECO:0000256" key="6">
    <source>
        <dbReference type="ARBA" id="ARBA00022982"/>
    </source>
</evidence>
<dbReference type="PANTHER" id="PTHR42859:SF2">
    <property type="entry name" value="FERREDOXIN"/>
    <property type="match status" value="1"/>
</dbReference>
<dbReference type="InterPro" id="IPR017900">
    <property type="entry name" value="4Fe4S_Fe_S_CS"/>
</dbReference>
<evidence type="ECO:0000256" key="8">
    <source>
        <dbReference type="ARBA" id="ARBA00023014"/>
    </source>
</evidence>
<evidence type="ECO:0000256" key="7">
    <source>
        <dbReference type="ARBA" id="ARBA00023004"/>
    </source>
</evidence>
<keyword evidence="7 9" id="KW-0408">Iron</keyword>
<proteinExistence type="predicted"/>
<gene>
    <name evidence="12" type="ORF">A21D_00391</name>
</gene>
<dbReference type="EMBL" id="CP018622">
    <property type="protein sequence ID" value="AUJ23504.1"/>
    <property type="molecule type" value="Genomic_DNA"/>
</dbReference>
<dbReference type="GO" id="GO:0046872">
    <property type="term" value="F:metal ion binding"/>
    <property type="evidence" value="ECO:0007669"/>
    <property type="project" value="UniProtKB-UniRule"/>
</dbReference>
<dbReference type="AlphaFoldDB" id="A0A2K9IVU3"/>
<dbReference type="InterPro" id="IPR050294">
    <property type="entry name" value="RnfB_subfamily"/>
</dbReference>
<reference evidence="13" key="1">
    <citation type="submission" date="2016-11" db="EMBL/GenBank/DDBJ databases">
        <title>Complete genome sequence of Virgibacillus pantothenticus 21D, a halophilic bacterium isolated from the deep hypersaline anoxic basin Discovery in the Mediterranean Sea.</title>
        <authorList>
            <person name="Zeaiter Z."/>
            <person name="Booth J.M."/>
            <person name="Prosdocimi E.M."/>
            <person name="Mapelli F."/>
            <person name="Fusi M."/>
            <person name="Daffonchio D."/>
            <person name="Borin S."/>
            <person name="Crotti E."/>
        </authorList>
    </citation>
    <scope>NUCLEOTIDE SEQUENCE [LARGE SCALE GENOMIC DNA]</scope>
    <source>
        <strain evidence="13">21D</strain>
    </source>
</reference>
<dbReference type="SUPFAM" id="SSF54862">
    <property type="entry name" value="4Fe-4S ferredoxins"/>
    <property type="match status" value="1"/>
</dbReference>
<dbReference type="STRING" id="302167.GCA_900166595_03271"/>
<name>A0A2K9IVU3_9BACI</name>
<feature type="region of interest" description="Disordered" evidence="10">
    <location>
        <begin position="67"/>
        <end position="89"/>
    </location>
</feature>
<evidence type="ECO:0000256" key="4">
    <source>
        <dbReference type="ARBA" id="ARBA00022485"/>
    </source>
</evidence>
<dbReference type="GO" id="GO:0009055">
    <property type="term" value="F:electron transfer activity"/>
    <property type="evidence" value="ECO:0007669"/>
    <property type="project" value="UniProtKB-UniRule"/>
</dbReference>
<evidence type="ECO:0000256" key="1">
    <source>
        <dbReference type="ARBA" id="ARBA00001927"/>
    </source>
</evidence>
<dbReference type="PANTHER" id="PTHR42859">
    <property type="entry name" value="OXIDOREDUCTASE"/>
    <property type="match status" value="1"/>
</dbReference>
<dbReference type="Gene3D" id="3.30.70.20">
    <property type="match status" value="1"/>
</dbReference>
<dbReference type="GO" id="GO:0051539">
    <property type="term" value="F:4 iron, 4 sulfur cluster binding"/>
    <property type="evidence" value="ECO:0007669"/>
    <property type="project" value="UniProtKB-UniRule"/>
</dbReference>
<keyword evidence="6 9" id="KW-0249">Electron transport</keyword>
<evidence type="ECO:0000313" key="13">
    <source>
        <dbReference type="Proteomes" id="UP000234237"/>
    </source>
</evidence>
<evidence type="ECO:0000256" key="9">
    <source>
        <dbReference type="RuleBase" id="RU365098"/>
    </source>
</evidence>
<protein>
    <recommendedName>
        <fullName evidence="9">Ferredoxin</fullName>
    </recommendedName>
</protein>
<comment type="cofactor">
    <cofactor evidence="2 9">
        <name>[4Fe-4S] cluster</name>
        <dbReference type="ChEBI" id="CHEBI:49883"/>
    </cofactor>
</comment>
<evidence type="ECO:0000259" key="11">
    <source>
        <dbReference type="PROSITE" id="PS51379"/>
    </source>
</evidence>
<evidence type="ECO:0000256" key="2">
    <source>
        <dbReference type="ARBA" id="ARBA00001966"/>
    </source>
</evidence>
<dbReference type="Pfam" id="PF00037">
    <property type="entry name" value="Fer4"/>
    <property type="match status" value="1"/>
</dbReference>
<dbReference type="PRINTS" id="PR00354">
    <property type="entry name" value="7FE8SFRDOXIN"/>
</dbReference>